<evidence type="ECO:0000313" key="3">
    <source>
        <dbReference type="EMBL" id="KAF4750154.1"/>
    </source>
</evidence>
<feature type="domain" description="N-acetyltransferase" evidence="2">
    <location>
        <begin position="43"/>
        <end position="190"/>
    </location>
</feature>
<dbReference type="Pfam" id="PF00583">
    <property type="entry name" value="Acetyltransf_1"/>
    <property type="match status" value="1"/>
</dbReference>
<evidence type="ECO:0000259" key="2">
    <source>
        <dbReference type="PROSITE" id="PS51186"/>
    </source>
</evidence>
<dbReference type="Gene3D" id="3.40.630.30">
    <property type="match status" value="1"/>
</dbReference>
<feature type="compositionally biased region" description="Basic and acidic residues" evidence="1">
    <location>
        <begin position="20"/>
        <end position="37"/>
    </location>
</feature>
<proteinExistence type="predicted"/>
<comment type="caution">
    <text evidence="3">The sequence shown here is derived from an EMBL/GenBank/DDBJ whole genome shotgun (WGS) entry which is preliminary data.</text>
</comment>
<dbReference type="InterPro" id="IPR000182">
    <property type="entry name" value="GNAT_dom"/>
</dbReference>
<accession>A0A7J6TXL5</accession>
<dbReference type="SUPFAM" id="SSF55729">
    <property type="entry name" value="Acyl-CoA N-acyltransferases (Nat)"/>
    <property type="match status" value="1"/>
</dbReference>
<dbReference type="EMBL" id="JABANO010007404">
    <property type="protein sequence ID" value="KAF4750154.1"/>
    <property type="molecule type" value="Genomic_DNA"/>
</dbReference>
<dbReference type="InterPro" id="IPR016181">
    <property type="entry name" value="Acyl_CoA_acyltransferase"/>
</dbReference>
<feature type="region of interest" description="Disordered" evidence="1">
    <location>
        <begin position="18"/>
        <end position="43"/>
    </location>
</feature>
<dbReference type="AlphaFoldDB" id="A0A7J6TXL5"/>
<sequence length="200" mass="23031">MIVAYICWIQIAVGSTATRGDPESHLAGSPKKEESHHGLSSQLQYRPWKPGDMMLRSEMREVMGGRRFVAFKPEADHAQASLLSIVGYVESQEVNHFLAHMLKLPAKERDTVVYISIVYVVSNERRKGIGKMMLRKALEDIRIKWPRVTEAYLRVNPYNEDALRLYKRLNFTFVTEKYRDYYLLYKFPPSDVVGTSTAAV</sequence>
<organism evidence="3 4">
    <name type="scientific">Perkinsus olseni</name>
    <name type="common">Perkinsus atlanticus</name>
    <dbReference type="NCBI Taxonomy" id="32597"/>
    <lineage>
        <taxon>Eukaryota</taxon>
        <taxon>Sar</taxon>
        <taxon>Alveolata</taxon>
        <taxon>Perkinsozoa</taxon>
        <taxon>Perkinsea</taxon>
        <taxon>Perkinsida</taxon>
        <taxon>Perkinsidae</taxon>
        <taxon>Perkinsus</taxon>
    </lineage>
</organism>
<evidence type="ECO:0000256" key="1">
    <source>
        <dbReference type="SAM" id="MobiDB-lite"/>
    </source>
</evidence>
<dbReference type="PROSITE" id="PS51186">
    <property type="entry name" value="GNAT"/>
    <property type="match status" value="1"/>
</dbReference>
<dbReference type="Proteomes" id="UP000553632">
    <property type="component" value="Unassembled WGS sequence"/>
</dbReference>
<evidence type="ECO:0000313" key="4">
    <source>
        <dbReference type="Proteomes" id="UP000553632"/>
    </source>
</evidence>
<reference evidence="3 4" key="1">
    <citation type="submission" date="2020-04" db="EMBL/GenBank/DDBJ databases">
        <title>Perkinsus olseni comparative genomics.</title>
        <authorList>
            <person name="Bogema D.R."/>
        </authorList>
    </citation>
    <scope>NUCLEOTIDE SEQUENCE [LARGE SCALE GENOMIC DNA]</scope>
    <source>
        <strain evidence="3 4">ATCC PRA-207</strain>
    </source>
</reference>
<gene>
    <name evidence="3" type="ORF">FOZ63_027808</name>
</gene>
<protein>
    <recommendedName>
        <fullName evidence="2">N-acetyltransferase domain-containing protein</fullName>
    </recommendedName>
</protein>
<keyword evidence="4" id="KW-1185">Reference proteome</keyword>
<name>A0A7J6TXL5_PEROL</name>
<dbReference type="GO" id="GO:0016747">
    <property type="term" value="F:acyltransferase activity, transferring groups other than amino-acyl groups"/>
    <property type="evidence" value="ECO:0007669"/>
    <property type="project" value="InterPro"/>
</dbReference>